<comment type="caution">
    <text evidence="2">The sequence shown here is derived from an EMBL/GenBank/DDBJ whole genome shotgun (WGS) entry which is preliminary data.</text>
</comment>
<feature type="region of interest" description="Disordered" evidence="1">
    <location>
        <begin position="20"/>
        <end position="99"/>
    </location>
</feature>
<feature type="compositionally biased region" description="Basic residues" evidence="1">
    <location>
        <begin position="529"/>
        <end position="567"/>
    </location>
</feature>
<accession>A0A9W7FHL5</accession>
<feature type="compositionally biased region" description="Basic and acidic residues" evidence="1">
    <location>
        <begin position="893"/>
        <end position="931"/>
    </location>
</feature>
<feature type="compositionally biased region" description="Polar residues" evidence="1">
    <location>
        <begin position="577"/>
        <end position="587"/>
    </location>
</feature>
<sequence length="1449" mass="163161">MECEQISSLTFDQSFPSHLLSLLNPTSHSPIPPTHVPPSFLSSSSSSPNKSKTSNTSRRNRQFKQSNLNSSSSNQHSTPQTPPSSSSNNTSKPPSRQPSVDALTLSMLKSVETWKSKKPHPPTSLPTNPIPSKPVLFTKRFAANGTWEDIAFPKLAGWERSAVNTLKKNITNFNVTSSVQETNTSTFITSEKLAYNLKNLKSDIIDYDKTYESVSSELVRQVSILCREKGEVVGLMEKARKEFLENIGGRVQECSDAVEMMNSDQKRLLDIMTTFVRIIDTQKDRSTREVNDWKGQIEDEHKLELARMERRVEMEREHEKINSKCASIIQSLARMRLAKKSTQVKREHRAVTRINTQARRLFATRVVRERKAERKNLDKGARFLQRCWRGTVVRIERVKEIKETRKMDEASKLISSYLRMKRDRSAYLRQKTKIDNEKNKPYWALIQRCNDMCEKLAAVEHVVLGVENEADLFDDRAGSDRFPLLSGRIKSLEDIIEFRANLDKSKVRAEEFNNLSEKKGIVLNMPAGHAHHNHHHNHHHHHHHSQHHHSGHGGHHGHHRRSSRRPSQRSLLLNEPLSPTHSSNDNYSEGGGESDSVRTHSQTKSERANRRSRARSSSRPAGNAGGEQIATPKRRKSRSHSLTRASSSTRNTSSGNSNGNSNGNEMARARDEAMQRFREEATMRLRESEEIEGGSGSGNGNGQGLTIDTGNLGDEGGEKLLGFQHHEQQQQQQKQKQQEQEQQPYREPRRTRMISPVSPSGIHEEHFNELEVESWGGANNSLSPTMDGPQTPGMNDLSMTNMSNEKQIQFIEAMYAGTIADMKLRSGERVKDIDRSVDKEFVEGRESLKMLQRQIDAAERVNEFIESEAQGYFDVQTYLGRENLVFDYGSSSRHSEEHHGHGHGHHGEHGHGHHRDSPHLNEDMDSNHGHDGSPTGKGKSPTSNKVVLADDGTISLGNRTDCQPLLRAIEDVFSVTVRKPKTLPITLRLVEGVLRSVGEEMHRGGIDFHGLRAVKAIGHNLVHASMVKSHELRDYLYSGENSPEANMRVGVFWRLPQIEASKSIRHTVQAQRGNDKATDQVLIDLVRGCSSHRSESRYLDTFCRVVEVDETSSGLPFLIYCRHLLAEWQVANKDKGDVITYEMTIALGATLFRIEDRELVKMSAKKAIAKKDLDIKLRSSNCHDMEHDSQLDCFFERIWASCYDKNDEESKQLIKSTSMKKINDKIEGKGGNSSPASLPGSHSPKAAKRKTMQLLDGGRRRSIVELGGGGGTARGTMNMKAAMAAAALANDANMLTEGNENESDSDDEEDEERIKKHEVDEAKLLYHVNIGSVLDVAVDCHLMMSLQQKLGVWATVAFVNADRFNKGNLTALQFKVAMEGTSNPVRDEETCTELFNDLVFASDDSHMSFKTFYDSMWNLYVEGELKFPEVSEEDVSDVALRMECGKYVI</sequence>
<dbReference type="Proteomes" id="UP001165122">
    <property type="component" value="Unassembled WGS sequence"/>
</dbReference>
<gene>
    <name evidence="2" type="ORF">TrLO_g633</name>
</gene>
<feature type="compositionally biased region" description="Basic residues" evidence="1">
    <location>
        <begin position="632"/>
        <end position="641"/>
    </location>
</feature>
<feature type="region of interest" description="Disordered" evidence="1">
    <location>
        <begin position="1222"/>
        <end position="1254"/>
    </location>
</feature>
<proteinExistence type="predicted"/>
<feature type="compositionally biased region" description="Gly residues" evidence="1">
    <location>
        <begin position="693"/>
        <end position="703"/>
    </location>
</feature>
<reference evidence="3" key="1">
    <citation type="journal article" date="2023" name="Commun. Biol.">
        <title>Genome analysis of Parmales, the sister group of diatoms, reveals the evolutionary specialization of diatoms from phago-mixotrophs to photoautotrophs.</title>
        <authorList>
            <person name="Ban H."/>
            <person name="Sato S."/>
            <person name="Yoshikawa S."/>
            <person name="Yamada K."/>
            <person name="Nakamura Y."/>
            <person name="Ichinomiya M."/>
            <person name="Sato N."/>
            <person name="Blanc-Mathieu R."/>
            <person name="Endo H."/>
            <person name="Kuwata A."/>
            <person name="Ogata H."/>
        </authorList>
    </citation>
    <scope>NUCLEOTIDE SEQUENCE [LARGE SCALE GENOMIC DNA]</scope>
    <source>
        <strain evidence="3">NIES 3700</strain>
    </source>
</reference>
<feature type="compositionally biased region" description="Basic and acidic residues" evidence="1">
    <location>
        <begin position="595"/>
        <end position="609"/>
    </location>
</feature>
<evidence type="ECO:0000256" key="1">
    <source>
        <dbReference type="SAM" id="MobiDB-lite"/>
    </source>
</evidence>
<feature type="compositionally biased region" description="Basic and acidic residues" evidence="1">
    <location>
        <begin position="736"/>
        <end position="750"/>
    </location>
</feature>
<feature type="region of interest" description="Disordered" evidence="1">
    <location>
        <begin position="683"/>
        <end position="761"/>
    </location>
</feature>
<evidence type="ECO:0000313" key="2">
    <source>
        <dbReference type="EMBL" id="GMI12265.1"/>
    </source>
</evidence>
<name>A0A9W7FHL5_9STRA</name>
<dbReference type="EMBL" id="BRXW01000175">
    <property type="protein sequence ID" value="GMI12265.1"/>
    <property type="molecule type" value="Genomic_DNA"/>
</dbReference>
<feature type="region of interest" description="Disordered" evidence="1">
    <location>
        <begin position="527"/>
        <end position="670"/>
    </location>
</feature>
<feature type="region of interest" description="Disordered" evidence="1">
    <location>
        <begin position="890"/>
        <end position="951"/>
    </location>
</feature>
<feature type="compositionally biased region" description="Low complexity" evidence="1">
    <location>
        <begin position="642"/>
        <end position="664"/>
    </location>
</feature>
<feature type="compositionally biased region" description="Low complexity" evidence="1">
    <location>
        <begin position="65"/>
        <end position="94"/>
    </location>
</feature>
<feature type="compositionally biased region" description="Low complexity" evidence="1">
    <location>
        <begin position="38"/>
        <end position="57"/>
    </location>
</feature>
<keyword evidence="3" id="KW-1185">Reference proteome</keyword>
<evidence type="ECO:0000313" key="3">
    <source>
        <dbReference type="Proteomes" id="UP001165122"/>
    </source>
</evidence>
<protein>
    <submittedName>
        <fullName evidence="2">Uncharacterized protein</fullName>
    </submittedName>
</protein>
<organism evidence="2 3">
    <name type="scientific">Triparma laevis f. longispina</name>
    <dbReference type="NCBI Taxonomy" id="1714387"/>
    <lineage>
        <taxon>Eukaryota</taxon>
        <taxon>Sar</taxon>
        <taxon>Stramenopiles</taxon>
        <taxon>Ochrophyta</taxon>
        <taxon>Bolidophyceae</taxon>
        <taxon>Parmales</taxon>
        <taxon>Triparmaceae</taxon>
        <taxon>Triparma</taxon>
    </lineage>
</organism>
<dbReference type="OrthoDB" id="1927454at2759"/>